<evidence type="ECO:0000256" key="3">
    <source>
        <dbReference type="ARBA" id="ARBA00022448"/>
    </source>
</evidence>
<dbReference type="CDD" id="cd17503">
    <property type="entry name" value="MFS_LmrB_MDR_like"/>
    <property type="match status" value="1"/>
</dbReference>
<feature type="transmembrane region" description="Helical" evidence="8">
    <location>
        <begin position="16"/>
        <end position="38"/>
    </location>
</feature>
<feature type="transmembrane region" description="Helical" evidence="8">
    <location>
        <begin position="82"/>
        <end position="101"/>
    </location>
</feature>
<dbReference type="InterPro" id="IPR001958">
    <property type="entry name" value="Tet-R_TetA/multi-R_MdtG-like"/>
</dbReference>
<feature type="transmembrane region" description="Helical" evidence="8">
    <location>
        <begin position="170"/>
        <end position="190"/>
    </location>
</feature>
<feature type="transmembrane region" description="Helical" evidence="8">
    <location>
        <begin position="202"/>
        <end position="222"/>
    </location>
</feature>
<name>A0ABV8GDL1_9ACTN</name>
<dbReference type="Pfam" id="PF07690">
    <property type="entry name" value="MFS_1"/>
    <property type="match status" value="1"/>
</dbReference>
<evidence type="ECO:0000313" key="11">
    <source>
        <dbReference type="Proteomes" id="UP001595851"/>
    </source>
</evidence>
<organism evidence="10 11">
    <name type="scientific">Nonomuraea purpurea</name>
    <dbReference type="NCBI Taxonomy" id="1849276"/>
    <lineage>
        <taxon>Bacteria</taxon>
        <taxon>Bacillati</taxon>
        <taxon>Actinomycetota</taxon>
        <taxon>Actinomycetes</taxon>
        <taxon>Streptosporangiales</taxon>
        <taxon>Streptosporangiaceae</taxon>
        <taxon>Nonomuraea</taxon>
    </lineage>
</organism>
<evidence type="ECO:0000256" key="2">
    <source>
        <dbReference type="ARBA" id="ARBA00008537"/>
    </source>
</evidence>
<dbReference type="PRINTS" id="PR01035">
    <property type="entry name" value="TCRTETA"/>
</dbReference>
<dbReference type="Gene3D" id="1.20.1720.10">
    <property type="entry name" value="Multidrug resistance protein D"/>
    <property type="match status" value="1"/>
</dbReference>
<dbReference type="Gene3D" id="1.20.1250.20">
    <property type="entry name" value="MFS general substrate transporter like domains"/>
    <property type="match status" value="1"/>
</dbReference>
<feature type="transmembrane region" description="Helical" evidence="8">
    <location>
        <begin position="140"/>
        <end position="164"/>
    </location>
</feature>
<dbReference type="RefSeq" id="WP_379531978.1">
    <property type="nucleotide sequence ID" value="NZ_JBHSBI010000019.1"/>
</dbReference>
<dbReference type="InterPro" id="IPR036259">
    <property type="entry name" value="MFS_trans_sf"/>
</dbReference>
<feature type="domain" description="Major facilitator superfamily (MFS) profile" evidence="9">
    <location>
        <begin position="16"/>
        <end position="454"/>
    </location>
</feature>
<keyword evidence="11" id="KW-1185">Reference proteome</keyword>
<feature type="transmembrane region" description="Helical" evidence="8">
    <location>
        <begin position="107"/>
        <end position="128"/>
    </location>
</feature>
<reference evidence="11" key="1">
    <citation type="journal article" date="2019" name="Int. J. Syst. Evol. Microbiol.">
        <title>The Global Catalogue of Microorganisms (GCM) 10K type strain sequencing project: providing services to taxonomists for standard genome sequencing and annotation.</title>
        <authorList>
            <consortium name="The Broad Institute Genomics Platform"/>
            <consortium name="The Broad Institute Genome Sequencing Center for Infectious Disease"/>
            <person name="Wu L."/>
            <person name="Ma J."/>
        </authorList>
    </citation>
    <scope>NUCLEOTIDE SEQUENCE [LARGE SCALE GENOMIC DNA]</scope>
    <source>
        <strain evidence="11">TBRC 1276</strain>
    </source>
</reference>
<feature type="transmembrane region" description="Helical" evidence="8">
    <location>
        <begin position="338"/>
        <end position="356"/>
    </location>
</feature>
<proteinExistence type="inferred from homology"/>
<evidence type="ECO:0000256" key="8">
    <source>
        <dbReference type="SAM" id="Phobius"/>
    </source>
</evidence>
<feature type="transmembrane region" description="Helical" evidence="8">
    <location>
        <begin position="432"/>
        <end position="452"/>
    </location>
</feature>
<keyword evidence="4" id="KW-1003">Cell membrane</keyword>
<evidence type="ECO:0000259" key="9">
    <source>
        <dbReference type="PROSITE" id="PS50850"/>
    </source>
</evidence>
<protein>
    <submittedName>
        <fullName evidence="10">DHA2 family efflux MFS transporter permease subunit</fullName>
    </submittedName>
</protein>
<feature type="transmembrane region" description="Helical" evidence="8">
    <location>
        <begin position="303"/>
        <end position="326"/>
    </location>
</feature>
<feature type="transmembrane region" description="Helical" evidence="8">
    <location>
        <begin position="58"/>
        <end position="75"/>
    </location>
</feature>
<dbReference type="InterPro" id="IPR004638">
    <property type="entry name" value="EmrB-like"/>
</dbReference>
<dbReference type="PROSITE" id="PS50850">
    <property type="entry name" value="MFS"/>
    <property type="match status" value="1"/>
</dbReference>
<feature type="transmembrane region" description="Helical" evidence="8">
    <location>
        <begin position="409"/>
        <end position="426"/>
    </location>
</feature>
<dbReference type="NCBIfam" id="TIGR00711">
    <property type="entry name" value="efflux_EmrB"/>
    <property type="match status" value="1"/>
</dbReference>
<sequence length="458" mass="47218">MPTASEARADPALRRLGWVLIAGLLPVWLDTTVVNVALDNLAGDLNASPASIQWVNTAYLLALAMMIPFTGWALARFGARSLWLACLVVFLAGSVLAGAAWDVTALIAFRVLQGVGGGLLMPVLQTLLVRVAGPERLGRAMATVGLPAVLVPIAGPVLGGLIVAHTSWRVVFFINVPLTLIALVLAWRGLPERSGDDRPAPLDALGLALVSPGLAALLYGLSQTGTPDGFTSPAVLVPLAVGTVLVAAFAVHALRTRAEPALDLRLFRVRSFAAAGLLLFLSGLSLFGVMMLLPLYYQQVRGFTVVQTGLLLVPQGIGSLAVRQAVGRLTDRLGPRPVVLAGVLFASAGMLVFAQAGPGTALVPLGIASAVFGAGLSAVTIAVMAGAYQGLTPAQVPHASSATRIVQQVGGAFGTAVLATALQWPAGFRGAFWWAFAFALAAVVPAALLPGATRERPA</sequence>
<accession>A0ABV8GDL1</accession>
<evidence type="ECO:0000256" key="5">
    <source>
        <dbReference type="ARBA" id="ARBA00022692"/>
    </source>
</evidence>
<comment type="similarity">
    <text evidence="2">Belongs to the major facilitator superfamily. EmrB family.</text>
</comment>
<dbReference type="InterPro" id="IPR020846">
    <property type="entry name" value="MFS_dom"/>
</dbReference>
<comment type="caution">
    <text evidence="10">The sequence shown here is derived from an EMBL/GenBank/DDBJ whole genome shotgun (WGS) entry which is preliminary data.</text>
</comment>
<feature type="transmembrane region" description="Helical" evidence="8">
    <location>
        <begin position="234"/>
        <end position="254"/>
    </location>
</feature>
<dbReference type="PANTHER" id="PTHR42718:SF9">
    <property type="entry name" value="MAJOR FACILITATOR SUPERFAMILY MULTIDRUG TRANSPORTER MFSC"/>
    <property type="match status" value="1"/>
</dbReference>
<dbReference type="PANTHER" id="PTHR42718">
    <property type="entry name" value="MAJOR FACILITATOR SUPERFAMILY MULTIDRUG TRANSPORTER MFSC"/>
    <property type="match status" value="1"/>
</dbReference>
<keyword evidence="3" id="KW-0813">Transport</keyword>
<dbReference type="InterPro" id="IPR011701">
    <property type="entry name" value="MFS"/>
</dbReference>
<gene>
    <name evidence="10" type="ORF">ACFOY2_32790</name>
</gene>
<evidence type="ECO:0000313" key="10">
    <source>
        <dbReference type="EMBL" id="MFC4012051.1"/>
    </source>
</evidence>
<comment type="subcellular location">
    <subcellularLocation>
        <location evidence="1">Cell membrane</location>
        <topology evidence="1">Multi-pass membrane protein</topology>
    </subcellularLocation>
</comment>
<keyword evidence="7 8" id="KW-0472">Membrane</keyword>
<evidence type="ECO:0000256" key="7">
    <source>
        <dbReference type="ARBA" id="ARBA00023136"/>
    </source>
</evidence>
<feature type="transmembrane region" description="Helical" evidence="8">
    <location>
        <begin position="275"/>
        <end position="297"/>
    </location>
</feature>
<keyword evidence="5 8" id="KW-0812">Transmembrane</keyword>
<feature type="transmembrane region" description="Helical" evidence="8">
    <location>
        <begin position="362"/>
        <end position="388"/>
    </location>
</feature>
<evidence type="ECO:0000256" key="1">
    <source>
        <dbReference type="ARBA" id="ARBA00004651"/>
    </source>
</evidence>
<dbReference type="SUPFAM" id="SSF103473">
    <property type="entry name" value="MFS general substrate transporter"/>
    <property type="match status" value="1"/>
</dbReference>
<evidence type="ECO:0000256" key="4">
    <source>
        <dbReference type="ARBA" id="ARBA00022475"/>
    </source>
</evidence>
<dbReference type="EMBL" id="JBHSBI010000019">
    <property type="protein sequence ID" value="MFC4012051.1"/>
    <property type="molecule type" value="Genomic_DNA"/>
</dbReference>
<evidence type="ECO:0000256" key="6">
    <source>
        <dbReference type="ARBA" id="ARBA00022989"/>
    </source>
</evidence>
<dbReference type="Proteomes" id="UP001595851">
    <property type="component" value="Unassembled WGS sequence"/>
</dbReference>
<keyword evidence="6 8" id="KW-1133">Transmembrane helix</keyword>